<keyword evidence="1" id="KW-0472">Membrane</keyword>
<dbReference type="GO" id="GO:0016787">
    <property type="term" value="F:hydrolase activity"/>
    <property type="evidence" value="ECO:0007669"/>
    <property type="project" value="UniProtKB-KW"/>
</dbReference>
<keyword evidence="1" id="KW-1133">Transmembrane helix</keyword>
<comment type="caution">
    <text evidence="2">The sequence shown here is derived from an EMBL/GenBank/DDBJ whole genome shotgun (WGS) entry which is preliminary data.</text>
</comment>
<reference evidence="2" key="1">
    <citation type="journal article" date="2020" name="mSystems">
        <title>Genome- and Community-Level Interaction Insights into Carbon Utilization and Element Cycling Functions of Hydrothermarchaeota in Hydrothermal Sediment.</title>
        <authorList>
            <person name="Zhou Z."/>
            <person name="Liu Y."/>
            <person name="Xu W."/>
            <person name="Pan J."/>
            <person name="Luo Z.H."/>
            <person name="Li M."/>
        </authorList>
    </citation>
    <scope>NUCLEOTIDE SEQUENCE [LARGE SCALE GENOMIC DNA]</scope>
    <source>
        <strain evidence="2">HyVt-346</strain>
    </source>
</reference>
<dbReference type="EMBL" id="DRGM01000185">
    <property type="protein sequence ID" value="HEA18405.1"/>
    <property type="molecule type" value="Genomic_DNA"/>
</dbReference>
<dbReference type="Gene3D" id="3.40.50.1820">
    <property type="entry name" value="alpha/beta hydrolase"/>
    <property type="match status" value="1"/>
</dbReference>
<accession>A0A7V1D2C5</accession>
<name>A0A7V1D2C5_9GAMM</name>
<feature type="transmembrane region" description="Helical" evidence="1">
    <location>
        <begin position="84"/>
        <end position="106"/>
    </location>
</feature>
<dbReference type="SUPFAM" id="SSF53474">
    <property type="entry name" value="alpha/beta-Hydrolases"/>
    <property type="match status" value="1"/>
</dbReference>
<organism evidence="2">
    <name type="scientific">Pseudoalteromonas prydzensis</name>
    <dbReference type="NCBI Taxonomy" id="182141"/>
    <lineage>
        <taxon>Bacteria</taxon>
        <taxon>Pseudomonadati</taxon>
        <taxon>Pseudomonadota</taxon>
        <taxon>Gammaproteobacteria</taxon>
        <taxon>Alteromonadales</taxon>
        <taxon>Pseudoalteromonadaceae</taxon>
        <taxon>Pseudoalteromonas</taxon>
    </lineage>
</organism>
<dbReference type="Proteomes" id="UP000886188">
    <property type="component" value="Unassembled WGS sequence"/>
</dbReference>
<dbReference type="InterPro" id="IPR029058">
    <property type="entry name" value="AB_hydrolase_fold"/>
</dbReference>
<feature type="transmembrane region" description="Helical" evidence="1">
    <location>
        <begin position="118"/>
        <end position="140"/>
    </location>
</feature>
<protein>
    <submittedName>
        <fullName evidence="2">Alpha/beta hydrolase</fullName>
    </submittedName>
</protein>
<evidence type="ECO:0000256" key="1">
    <source>
        <dbReference type="SAM" id="Phobius"/>
    </source>
</evidence>
<dbReference type="RefSeq" id="WP_304184568.1">
    <property type="nucleotide sequence ID" value="NZ_DRGM01000185.1"/>
</dbReference>
<keyword evidence="1" id="KW-0812">Transmembrane</keyword>
<gene>
    <name evidence="2" type="ORF">ENH88_18580</name>
</gene>
<proteinExistence type="predicted"/>
<sequence>MKIILLPGLDGTGLLFAKLTENFPESFDTEVISYESLEGVTYAEQGAELAKRFEDTDIYIVAESYSGRVAYEIYKLLGSRVKGIVFLASFISAPCLLSKLTGFLPVSLLSANYLSNKLLYLFGFSLMGGQTLVYPVFASLQTANKRKLKLRLCNIAGLSKQQQVLVCPVIYIRPSRDLLISASAVKYLASMCSSFSQVEIEGGHFIAQSNPVACAKVICNAFNVASALIKLNLKEDYNEQHIP</sequence>
<evidence type="ECO:0000313" key="2">
    <source>
        <dbReference type="EMBL" id="HEA18405.1"/>
    </source>
</evidence>
<keyword evidence="2" id="KW-0378">Hydrolase</keyword>
<dbReference type="AlphaFoldDB" id="A0A7V1D2C5"/>